<dbReference type="InterPro" id="IPR036388">
    <property type="entry name" value="WH-like_DNA-bd_sf"/>
</dbReference>
<dbReference type="PANTHER" id="PTHR44688:SF25">
    <property type="entry name" value="HTH LUXR-TYPE DOMAIN-CONTAINING PROTEIN"/>
    <property type="match status" value="1"/>
</dbReference>
<dbReference type="PROSITE" id="PS50043">
    <property type="entry name" value="HTH_LUXR_2"/>
    <property type="match status" value="1"/>
</dbReference>
<evidence type="ECO:0000256" key="3">
    <source>
        <dbReference type="ARBA" id="ARBA00023163"/>
    </source>
</evidence>
<feature type="domain" description="HTH luxR-type" evidence="4">
    <location>
        <begin position="177"/>
        <end position="242"/>
    </location>
</feature>
<dbReference type="RefSeq" id="WP_313916425.1">
    <property type="nucleotide sequence ID" value="NZ_CP135076.1"/>
</dbReference>
<evidence type="ECO:0000256" key="1">
    <source>
        <dbReference type="ARBA" id="ARBA00023015"/>
    </source>
</evidence>
<evidence type="ECO:0000313" key="5">
    <source>
        <dbReference type="EMBL" id="WNO54193.1"/>
    </source>
</evidence>
<keyword evidence="1" id="KW-0805">Transcription regulation</keyword>
<dbReference type="SUPFAM" id="SSF46894">
    <property type="entry name" value="C-terminal effector domain of the bipartite response regulators"/>
    <property type="match status" value="1"/>
</dbReference>
<dbReference type="CDD" id="cd06170">
    <property type="entry name" value="LuxR_C_like"/>
    <property type="match status" value="1"/>
</dbReference>
<gene>
    <name evidence="5" type="ORF">RPR59_02725</name>
</gene>
<evidence type="ECO:0000256" key="2">
    <source>
        <dbReference type="ARBA" id="ARBA00023125"/>
    </source>
</evidence>
<sequence length="253" mass="27342">MSRVDGLAATVPYAHARVDRRDDLPAVVVIDRSPFNRNCIAAGLRSSALATLYDFERVADVPEGLERPMLLFLGSSNDSGSAWLETEVDAARRRWPDGARILLLAHVDGDPPPPPRHLFESLTAIVADELPSDMLLAALQLVHHGHAVLPGTILHGLLDHSDTAGPNRQPAPMMTAGHPLFATSTARQREVIQLLVTGLSNKAIANRLNISESTVKAHIRAIMELLGAENRTQIVARVMRVEAPENEPTPTGG</sequence>
<evidence type="ECO:0000259" key="4">
    <source>
        <dbReference type="PROSITE" id="PS50043"/>
    </source>
</evidence>
<dbReference type="Pfam" id="PF00196">
    <property type="entry name" value="GerE"/>
    <property type="match status" value="1"/>
</dbReference>
<dbReference type="SMART" id="SM00421">
    <property type="entry name" value="HTH_LUXR"/>
    <property type="match status" value="1"/>
</dbReference>
<dbReference type="InterPro" id="IPR000792">
    <property type="entry name" value="Tscrpt_reg_LuxR_C"/>
</dbReference>
<keyword evidence="6" id="KW-1185">Reference proteome</keyword>
<dbReference type="PANTHER" id="PTHR44688">
    <property type="entry name" value="DNA-BINDING TRANSCRIPTIONAL ACTIVATOR DEVR_DOSR"/>
    <property type="match status" value="1"/>
</dbReference>
<keyword evidence="3" id="KW-0804">Transcription</keyword>
<evidence type="ECO:0000313" key="6">
    <source>
        <dbReference type="Proteomes" id="UP001302249"/>
    </source>
</evidence>
<organism evidence="5 6">
    <name type="scientific">Stakelama saccharophila</name>
    <dbReference type="NCBI Taxonomy" id="3075605"/>
    <lineage>
        <taxon>Bacteria</taxon>
        <taxon>Pseudomonadati</taxon>
        <taxon>Pseudomonadota</taxon>
        <taxon>Alphaproteobacteria</taxon>
        <taxon>Sphingomonadales</taxon>
        <taxon>Sphingomonadaceae</taxon>
        <taxon>Stakelama</taxon>
    </lineage>
</organism>
<dbReference type="InterPro" id="IPR016032">
    <property type="entry name" value="Sig_transdc_resp-reg_C-effctor"/>
</dbReference>
<dbReference type="Proteomes" id="UP001302249">
    <property type="component" value="Chromosome"/>
</dbReference>
<protein>
    <submittedName>
        <fullName evidence="5">Response regulator transcription factor</fullName>
    </submittedName>
</protein>
<name>A0ABZ0BA15_9SPHN</name>
<reference evidence="5 6" key="1">
    <citation type="submission" date="2023-09" db="EMBL/GenBank/DDBJ databases">
        <authorList>
            <person name="Rey-Velasco X."/>
        </authorList>
    </citation>
    <scope>NUCLEOTIDE SEQUENCE [LARGE SCALE GENOMIC DNA]</scope>
    <source>
        <strain evidence="5 6">W311</strain>
    </source>
</reference>
<keyword evidence="2" id="KW-0238">DNA-binding</keyword>
<dbReference type="Gene3D" id="1.10.10.10">
    <property type="entry name" value="Winged helix-like DNA-binding domain superfamily/Winged helix DNA-binding domain"/>
    <property type="match status" value="1"/>
</dbReference>
<dbReference type="PRINTS" id="PR00038">
    <property type="entry name" value="HTHLUXR"/>
</dbReference>
<proteinExistence type="predicted"/>
<accession>A0ABZ0BA15</accession>
<dbReference type="EMBL" id="CP135076">
    <property type="protein sequence ID" value="WNO54193.1"/>
    <property type="molecule type" value="Genomic_DNA"/>
</dbReference>